<keyword evidence="10" id="KW-1185">Reference proteome</keyword>
<feature type="transmembrane region" description="Helical" evidence="7">
    <location>
        <begin position="629"/>
        <end position="647"/>
    </location>
</feature>
<feature type="transmembrane region" description="Helical" evidence="7">
    <location>
        <begin position="709"/>
        <end position="727"/>
    </location>
</feature>
<evidence type="ECO:0000313" key="9">
    <source>
        <dbReference type="EMBL" id="KNY25344.1"/>
    </source>
</evidence>
<gene>
    <name evidence="9" type="ORF">Bccel_0604</name>
</gene>
<dbReference type="eggNOG" id="COG2814">
    <property type="taxonomic scope" value="Bacteria"/>
</dbReference>
<dbReference type="AlphaFoldDB" id="A0A0L6JHZ2"/>
<keyword evidence="5 7" id="KW-1133">Transmembrane helix</keyword>
<feature type="transmembrane region" description="Helical" evidence="7">
    <location>
        <begin position="654"/>
        <end position="671"/>
    </location>
</feature>
<comment type="caution">
    <text evidence="9">The sequence shown here is derived from an EMBL/GenBank/DDBJ whole genome shotgun (WGS) entry which is preliminary data.</text>
</comment>
<accession>A0A0L6JHZ2</accession>
<feature type="transmembrane region" description="Helical" evidence="7">
    <location>
        <begin position="503"/>
        <end position="521"/>
    </location>
</feature>
<dbReference type="PROSITE" id="PS50850">
    <property type="entry name" value="MFS"/>
    <property type="match status" value="1"/>
</dbReference>
<dbReference type="STRING" id="398512.Bccel_0604"/>
<dbReference type="PANTHER" id="PTHR43124">
    <property type="entry name" value="PURINE EFFLUX PUMP PBUE"/>
    <property type="match status" value="1"/>
</dbReference>
<feature type="transmembrane region" description="Helical" evidence="7">
    <location>
        <begin position="781"/>
        <end position="800"/>
    </location>
</feature>
<evidence type="ECO:0000259" key="8">
    <source>
        <dbReference type="PROSITE" id="PS50850"/>
    </source>
</evidence>
<feature type="transmembrane region" description="Helical" evidence="7">
    <location>
        <begin position="683"/>
        <end position="702"/>
    </location>
</feature>
<evidence type="ECO:0000256" key="7">
    <source>
        <dbReference type="SAM" id="Phobius"/>
    </source>
</evidence>
<reference evidence="10" key="1">
    <citation type="submission" date="2015-07" db="EMBL/GenBank/DDBJ databases">
        <title>Near-Complete Genome Sequence of the Cellulolytic Bacterium Bacteroides (Pseudobacteroides) cellulosolvens ATCC 35603.</title>
        <authorList>
            <person name="Dassa B."/>
            <person name="Utturkar S.M."/>
            <person name="Klingeman D.M."/>
            <person name="Hurt R.A."/>
            <person name="Keller M."/>
            <person name="Xu J."/>
            <person name="Reddy Y.H.K."/>
            <person name="Borovok I."/>
            <person name="Grinberg I.R."/>
            <person name="Lamed R."/>
            <person name="Zhivin O."/>
            <person name="Bayer E.A."/>
            <person name="Brown S.D."/>
        </authorList>
    </citation>
    <scope>NUCLEOTIDE SEQUENCE [LARGE SCALE GENOMIC DNA]</scope>
    <source>
        <strain evidence="10">DSM 2933</strain>
    </source>
</reference>
<keyword evidence="2" id="KW-0813">Transport</keyword>
<dbReference type="PANTHER" id="PTHR43124:SF3">
    <property type="entry name" value="CHLORAMPHENICOL EFFLUX PUMP RV0191"/>
    <property type="match status" value="1"/>
</dbReference>
<sequence>MDMKRRIMKKLIRSIPILSILAIVLLIQVLVGMGEAVRTYSEYYFDRIYADGESLKNSIESILNAGTPLKYADVDTLANLLDKEPAGITKIEIWDGNDIVYPKSEEETYKKVIYEKFLEVTEIGGLKRDKNKTDSKPLEILYRVQKSLLNYKVDIPLKNKIDQEQSGTISIIISKKVISQKIAYYFRIVYTFFIVAIMMYVIFLLKTEHKWKHRWKMWVTSSFCIAFMMMMGLIIFTLINIYLDGITGKTYGVTNSLTHRLKSACELGLDLEKFTNDIDNMFSKCISSNSEIRRILLEKNGKIVSSIDKETKGSTLDSQTQLLKTDYINTYGDIICSEHSSYKINIYVYKNAIYKKLIRNIKNFLVLLIALFFVAALFINLIISLRQKVEEEDNNLIENISDYSDYKINLIKPIYFIAAFGEGCITSFFPNYVNERAAGINGAASLIITLYSIIFTLSLYPAAKVVSRKGEKSILCLGIAIYSFSMLILVIDIHWQLIFVSRLLAAIGQAVIFAGVQSYILRNTGEGQKTKSSAIIVFGFNGGMIAGTSLGALGLNYLGKSGVFLGIVVVSLPLIIYSILLLPKKENDTNNLKKEKSMQKRHWIETLKIVILDIGFLKSVFLVGISTKMILSGFVTFALPLAILSGYKKDDIGQIIMIYYAGVLLSSIYSSKLSDKLGKTRNILFFGMLGSGAGLALIGANSNLSQIEFPYFLIAGVALLGVAHGFINAPINTHIINTNAALKIGQMSIASIYKMLERIGHMAGPIVFSQIIYLNKKTPLAFVYVGVVVIVFGLLFKIGLKSEEVYK</sequence>
<dbReference type="RefSeq" id="WP_036943908.1">
    <property type="nucleotide sequence ID" value="NZ_JQKC01000024.1"/>
</dbReference>
<keyword evidence="3" id="KW-1003">Cell membrane</keyword>
<dbReference type="InterPro" id="IPR050189">
    <property type="entry name" value="MFS_Efflux_Transporters"/>
</dbReference>
<feature type="transmembrane region" description="Helical" evidence="7">
    <location>
        <begin position="184"/>
        <end position="205"/>
    </location>
</feature>
<evidence type="ECO:0000256" key="6">
    <source>
        <dbReference type="ARBA" id="ARBA00023136"/>
    </source>
</evidence>
<evidence type="ECO:0000256" key="3">
    <source>
        <dbReference type="ARBA" id="ARBA00022475"/>
    </source>
</evidence>
<dbReference type="InterPro" id="IPR020846">
    <property type="entry name" value="MFS_dom"/>
</dbReference>
<dbReference type="OrthoDB" id="8455980at2"/>
<feature type="transmembrane region" description="Helical" evidence="7">
    <location>
        <begin position="533"/>
        <end position="557"/>
    </location>
</feature>
<dbReference type="GO" id="GO:0022857">
    <property type="term" value="F:transmembrane transporter activity"/>
    <property type="evidence" value="ECO:0007669"/>
    <property type="project" value="InterPro"/>
</dbReference>
<dbReference type="Gene3D" id="1.20.1250.20">
    <property type="entry name" value="MFS general substrate transporter like domains"/>
    <property type="match status" value="1"/>
</dbReference>
<protein>
    <submittedName>
        <fullName evidence="9">Major facilitator superfamily MFS_1</fullName>
    </submittedName>
</protein>
<dbReference type="Proteomes" id="UP000036923">
    <property type="component" value="Unassembled WGS sequence"/>
</dbReference>
<dbReference type="Pfam" id="PF07690">
    <property type="entry name" value="MFS_1"/>
    <property type="match status" value="1"/>
</dbReference>
<keyword evidence="6 7" id="KW-0472">Membrane</keyword>
<feature type="transmembrane region" description="Helical" evidence="7">
    <location>
        <begin position="439"/>
        <end position="462"/>
    </location>
</feature>
<evidence type="ECO:0000256" key="1">
    <source>
        <dbReference type="ARBA" id="ARBA00004651"/>
    </source>
</evidence>
<feature type="transmembrane region" description="Helical" evidence="7">
    <location>
        <begin position="474"/>
        <end position="497"/>
    </location>
</feature>
<evidence type="ECO:0000256" key="5">
    <source>
        <dbReference type="ARBA" id="ARBA00022989"/>
    </source>
</evidence>
<feature type="transmembrane region" description="Helical" evidence="7">
    <location>
        <begin position="217"/>
        <end position="243"/>
    </location>
</feature>
<dbReference type="GO" id="GO:0005886">
    <property type="term" value="C:plasma membrane"/>
    <property type="evidence" value="ECO:0007669"/>
    <property type="project" value="UniProtKB-SubCell"/>
</dbReference>
<comment type="subcellular location">
    <subcellularLocation>
        <location evidence="1">Cell membrane</location>
        <topology evidence="1">Multi-pass membrane protein</topology>
    </subcellularLocation>
</comment>
<keyword evidence="4 7" id="KW-0812">Transmembrane</keyword>
<feature type="transmembrane region" description="Helical" evidence="7">
    <location>
        <begin position="364"/>
        <end position="383"/>
    </location>
</feature>
<dbReference type="InterPro" id="IPR011701">
    <property type="entry name" value="MFS"/>
</dbReference>
<evidence type="ECO:0000313" key="10">
    <source>
        <dbReference type="Proteomes" id="UP000036923"/>
    </source>
</evidence>
<feature type="domain" description="Major facilitator superfamily (MFS) profile" evidence="8">
    <location>
        <begin position="407"/>
        <end position="804"/>
    </location>
</feature>
<dbReference type="EMBL" id="LGTC01000001">
    <property type="protein sequence ID" value="KNY25344.1"/>
    <property type="molecule type" value="Genomic_DNA"/>
</dbReference>
<dbReference type="SUPFAM" id="SSF103473">
    <property type="entry name" value="MFS general substrate transporter"/>
    <property type="match status" value="1"/>
</dbReference>
<dbReference type="InterPro" id="IPR036259">
    <property type="entry name" value="MFS_trans_sf"/>
</dbReference>
<organism evidence="9 10">
    <name type="scientific">Pseudobacteroides cellulosolvens ATCC 35603 = DSM 2933</name>
    <dbReference type="NCBI Taxonomy" id="398512"/>
    <lineage>
        <taxon>Bacteria</taxon>
        <taxon>Bacillati</taxon>
        <taxon>Bacillota</taxon>
        <taxon>Clostridia</taxon>
        <taxon>Eubacteriales</taxon>
        <taxon>Oscillospiraceae</taxon>
        <taxon>Pseudobacteroides</taxon>
    </lineage>
</organism>
<feature type="transmembrane region" description="Helical" evidence="7">
    <location>
        <begin position="563"/>
        <end position="582"/>
    </location>
</feature>
<proteinExistence type="predicted"/>
<evidence type="ECO:0000256" key="4">
    <source>
        <dbReference type="ARBA" id="ARBA00022692"/>
    </source>
</evidence>
<name>A0A0L6JHZ2_9FIRM</name>
<evidence type="ECO:0000256" key="2">
    <source>
        <dbReference type="ARBA" id="ARBA00022448"/>
    </source>
</evidence>